<feature type="coiled-coil region" evidence="1">
    <location>
        <begin position="120"/>
        <end position="147"/>
    </location>
</feature>
<evidence type="ECO:0000256" key="1">
    <source>
        <dbReference type="SAM" id="Coils"/>
    </source>
</evidence>
<evidence type="ECO:0000313" key="2">
    <source>
        <dbReference type="EMBL" id="DAD83483.1"/>
    </source>
</evidence>
<organism evidence="2">
    <name type="scientific">Siphoviridae sp. ctxc31</name>
    <dbReference type="NCBI Taxonomy" id="2826520"/>
    <lineage>
        <taxon>Viruses</taxon>
        <taxon>Duplodnaviria</taxon>
        <taxon>Heunggongvirae</taxon>
        <taxon>Uroviricota</taxon>
        <taxon>Caudoviricetes</taxon>
    </lineage>
</organism>
<name>A0A8S5MNI5_9CAUD</name>
<sequence length="190" mass="21128">MDFVKAGKVVKFIDENGEKNAGTVVEIVKQQGIKKAVINTIEGKTIVKNLKALYLVKNEVRGKRSISVLKEVAEELGKEVVETKIPKKDSYLVVGDKVLKPLKNPNEGESENTIDKDEVIKDLEFKVLSLEQQLSSSKEQINDLEKMKVSIIHLAKALKVRTTESGESKTINELLTCILELNNLGELVVD</sequence>
<keyword evidence="1" id="KW-0175">Coiled coil</keyword>
<proteinExistence type="predicted"/>
<protein>
    <submittedName>
        <fullName evidence="2">Uncharacterized protein</fullName>
    </submittedName>
</protein>
<dbReference type="EMBL" id="BK014938">
    <property type="protein sequence ID" value="DAD83483.1"/>
    <property type="molecule type" value="Genomic_DNA"/>
</dbReference>
<accession>A0A8S5MNI5</accession>
<reference evidence="2" key="1">
    <citation type="journal article" date="2021" name="Proc. Natl. Acad. Sci. U.S.A.">
        <title>A Catalog of Tens of Thousands of Viruses from Human Metagenomes Reveals Hidden Associations with Chronic Diseases.</title>
        <authorList>
            <person name="Tisza M.J."/>
            <person name="Buck C.B."/>
        </authorList>
    </citation>
    <scope>NUCLEOTIDE SEQUENCE</scope>
    <source>
        <strain evidence="2">Ctxc31</strain>
    </source>
</reference>